<feature type="non-terminal residue" evidence="2">
    <location>
        <position position="74"/>
    </location>
</feature>
<protein>
    <submittedName>
        <fullName evidence="2">Uncharacterized protein</fullName>
    </submittedName>
</protein>
<proteinExistence type="predicted"/>
<dbReference type="EMBL" id="CAJNOV010013681">
    <property type="protein sequence ID" value="CAF1529763.1"/>
    <property type="molecule type" value="Genomic_DNA"/>
</dbReference>
<dbReference type="Proteomes" id="UP000681967">
    <property type="component" value="Unassembled WGS sequence"/>
</dbReference>
<reference evidence="2" key="1">
    <citation type="submission" date="2021-02" db="EMBL/GenBank/DDBJ databases">
        <authorList>
            <person name="Nowell W R."/>
        </authorList>
    </citation>
    <scope>NUCLEOTIDE SEQUENCE</scope>
</reference>
<comment type="caution">
    <text evidence="2">The sequence shown here is derived from an EMBL/GenBank/DDBJ whole genome shotgun (WGS) entry which is preliminary data.</text>
</comment>
<evidence type="ECO:0000313" key="2">
    <source>
        <dbReference type="EMBL" id="CAF1529763.1"/>
    </source>
</evidence>
<name>A0A815V8H1_9BILA</name>
<gene>
    <name evidence="3" type="ORF">BYL167_LOCUS11084</name>
    <name evidence="2" type="ORF">CJN711_LOCUS28959</name>
</gene>
<evidence type="ECO:0000313" key="4">
    <source>
        <dbReference type="Proteomes" id="UP000663855"/>
    </source>
</evidence>
<evidence type="ECO:0000256" key="1">
    <source>
        <dbReference type="SAM" id="MobiDB-lite"/>
    </source>
</evidence>
<dbReference type="AlphaFoldDB" id="A0A815V8H1"/>
<accession>A0A815V8H1</accession>
<dbReference type="EMBL" id="CAJOBH010003430">
    <property type="protein sequence ID" value="CAF3952290.1"/>
    <property type="molecule type" value="Genomic_DNA"/>
</dbReference>
<feature type="region of interest" description="Disordered" evidence="1">
    <location>
        <begin position="1"/>
        <end position="35"/>
    </location>
</feature>
<feature type="compositionally biased region" description="Polar residues" evidence="1">
    <location>
        <begin position="1"/>
        <end position="32"/>
    </location>
</feature>
<evidence type="ECO:0000313" key="3">
    <source>
        <dbReference type="EMBL" id="CAF3952290.1"/>
    </source>
</evidence>
<dbReference type="Proteomes" id="UP000663855">
    <property type="component" value="Unassembled WGS sequence"/>
</dbReference>
<organism evidence="2 4">
    <name type="scientific">Rotaria magnacalcarata</name>
    <dbReference type="NCBI Taxonomy" id="392030"/>
    <lineage>
        <taxon>Eukaryota</taxon>
        <taxon>Metazoa</taxon>
        <taxon>Spiralia</taxon>
        <taxon>Gnathifera</taxon>
        <taxon>Rotifera</taxon>
        <taxon>Eurotatoria</taxon>
        <taxon>Bdelloidea</taxon>
        <taxon>Philodinida</taxon>
        <taxon>Philodinidae</taxon>
        <taxon>Rotaria</taxon>
    </lineage>
</organism>
<sequence length="74" mass="8367">MTSQIANRNQIPHTTRSFPDIAQSNQTSSDEINPNFRPFHVAKLFKPPQPTPVSTPISPRIGKPFFIRENVPLL</sequence>